<name>A0A834HUU5_RHYFE</name>
<feature type="compositionally biased region" description="Polar residues" evidence="1">
    <location>
        <begin position="191"/>
        <end position="211"/>
    </location>
</feature>
<reference evidence="2" key="1">
    <citation type="submission" date="2020-08" db="EMBL/GenBank/DDBJ databases">
        <title>Genome sequencing and assembly of the red palm weevil Rhynchophorus ferrugineus.</title>
        <authorList>
            <person name="Dias G.B."/>
            <person name="Bergman C.M."/>
            <person name="Manee M."/>
        </authorList>
    </citation>
    <scope>NUCLEOTIDE SEQUENCE</scope>
    <source>
        <strain evidence="2">AA-2017</strain>
        <tissue evidence="2">Whole larva</tissue>
    </source>
</reference>
<keyword evidence="3" id="KW-1185">Reference proteome</keyword>
<organism evidence="2 3">
    <name type="scientific">Rhynchophorus ferrugineus</name>
    <name type="common">Red palm weevil</name>
    <name type="synonym">Curculio ferrugineus</name>
    <dbReference type="NCBI Taxonomy" id="354439"/>
    <lineage>
        <taxon>Eukaryota</taxon>
        <taxon>Metazoa</taxon>
        <taxon>Ecdysozoa</taxon>
        <taxon>Arthropoda</taxon>
        <taxon>Hexapoda</taxon>
        <taxon>Insecta</taxon>
        <taxon>Pterygota</taxon>
        <taxon>Neoptera</taxon>
        <taxon>Endopterygota</taxon>
        <taxon>Coleoptera</taxon>
        <taxon>Polyphaga</taxon>
        <taxon>Cucujiformia</taxon>
        <taxon>Curculionidae</taxon>
        <taxon>Dryophthorinae</taxon>
        <taxon>Rhynchophorus</taxon>
    </lineage>
</organism>
<evidence type="ECO:0000313" key="3">
    <source>
        <dbReference type="Proteomes" id="UP000625711"/>
    </source>
</evidence>
<evidence type="ECO:0000313" key="2">
    <source>
        <dbReference type="EMBL" id="KAF7267818.1"/>
    </source>
</evidence>
<dbReference type="EMBL" id="JAACXV010014384">
    <property type="protein sequence ID" value="KAF7267818.1"/>
    <property type="molecule type" value="Genomic_DNA"/>
</dbReference>
<feature type="region of interest" description="Disordered" evidence="1">
    <location>
        <begin position="268"/>
        <end position="289"/>
    </location>
</feature>
<gene>
    <name evidence="2" type="ORF">GWI33_018995</name>
</gene>
<dbReference type="Proteomes" id="UP000625711">
    <property type="component" value="Unassembled WGS sequence"/>
</dbReference>
<sequence>MTLLVHAGIWGVHAIETDTAAFLGHAEFRKHRQEPAINYRDQHRQQSVSIFIRKRYRWLFPPELAYGFRFDTVNKPRGTPVGSNKRGEFPCYRRHVYSLLSTHVNTGLSGDITGWVTNDPFYCNMRTAAYQSHSRVVREVSAAEDQDPNGLDEVKNYLLGKKGQPGKTNLKIHIIRSRISFDDYTKDKRITVSNSTPKQQQKPSARVRGQSQALSPLAVYIRKVATRSSRVITPGEKTGSDLGHHHCMHTTVSFATKLRFFSRRHFENTNRAPRTPPNELLTDDRGGEQLIGGWKGRPARCRERDFPKHINEQGRN</sequence>
<feature type="region of interest" description="Disordered" evidence="1">
    <location>
        <begin position="190"/>
        <end position="211"/>
    </location>
</feature>
<evidence type="ECO:0000256" key="1">
    <source>
        <dbReference type="SAM" id="MobiDB-lite"/>
    </source>
</evidence>
<protein>
    <submittedName>
        <fullName evidence="2">Uncharacterized protein</fullName>
    </submittedName>
</protein>
<accession>A0A834HUU5</accession>
<comment type="caution">
    <text evidence="2">The sequence shown here is derived from an EMBL/GenBank/DDBJ whole genome shotgun (WGS) entry which is preliminary data.</text>
</comment>
<proteinExistence type="predicted"/>
<dbReference type="AlphaFoldDB" id="A0A834HUU5"/>